<dbReference type="EMBL" id="ML119797">
    <property type="protein sequence ID" value="RPA74189.1"/>
    <property type="molecule type" value="Genomic_DNA"/>
</dbReference>
<keyword evidence="1" id="KW-0812">Transmembrane</keyword>
<name>A0A3N4HK33_ASCIM</name>
<proteinExistence type="predicted"/>
<accession>A0A3N4HK33</accession>
<feature type="transmembrane region" description="Helical" evidence="1">
    <location>
        <begin position="36"/>
        <end position="58"/>
    </location>
</feature>
<evidence type="ECO:0000313" key="3">
    <source>
        <dbReference type="Proteomes" id="UP000275078"/>
    </source>
</evidence>
<organism evidence="2 3">
    <name type="scientific">Ascobolus immersus RN42</name>
    <dbReference type="NCBI Taxonomy" id="1160509"/>
    <lineage>
        <taxon>Eukaryota</taxon>
        <taxon>Fungi</taxon>
        <taxon>Dikarya</taxon>
        <taxon>Ascomycota</taxon>
        <taxon>Pezizomycotina</taxon>
        <taxon>Pezizomycetes</taxon>
        <taxon>Pezizales</taxon>
        <taxon>Ascobolaceae</taxon>
        <taxon>Ascobolus</taxon>
    </lineage>
</organism>
<evidence type="ECO:0000313" key="2">
    <source>
        <dbReference type="EMBL" id="RPA74189.1"/>
    </source>
</evidence>
<keyword evidence="3" id="KW-1185">Reference proteome</keyword>
<dbReference type="AlphaFoldDB" id="A0A3N4HK33"/>
<keyword evidence="1" id="KW-0472">Membrane</keyword>
<keyword evidence="1" id="KW-1133">Transmembrane helix</keyword>
<gene>
    <name evidence="2" type="ORF">BJ508DRAFT_333298</name>
</gene>
<evidence type="ECO:0000256" key="1">
    <source>
        <dbReference type="SAM" id="Phobius"/>
    </source>
</evidence>
<protein>
    <submittedName>
        <fullName evidence="2">Uncharacterized protein</fullName>
    </submittedName>
</protein>
<dbReference type="Proteomes" id="UP000275078">
    <property type="component" value="Unassembled WGS sequence"/>
</dbReference>
<sequence>MLLANPTNETINRTFIVRQLCNTLSRHVLRLPTPLPAAWCGVVACVLAFISFVANWEYNSFLFSSRTAKATVLANVIRLLHVFAATVNLYFKTSNADGFVPVLAWDYWTDAVMDLALLLALMEEYGLYCRRKGEREVIEQVERLTKEWVEKHRREQDK</sequence>
<reference evidence="2 3" key="1">
    <citation type="journal article" date="2018" name="Nat. Ecol. Evol.">
        <title>Pezizomycetes genomes reveal the molecular basis of ectomycorrhizal truffle lifestyle.</title>
        <authorList>
            <person name="Murat C."/>
            <person name="Payen T."/>
            <person name="Noel B."/>
            <person name="Kuo A."/>
            <person name="Morin E."/>
            <person name="Chen J."/>
            <person name="Kohler A."/>
            <person name="Krizsan K."/>
            <person name="Balestrini R."/>
            <person name="Da Silva C."/>
            <person name="Montanini B."/>
            <person name="Hainaut M."/>
            <person name="Levati E."/>
            <person name="Barry K.W."/>
            <person name="Belfiori B."/>
            <person name="Cichocki N."/>
            <person name="Clum A."/>
            <person name="Dockter R.B."/>
            <person name="Fauchery L."/>
            <person name="Guy J."/>
            <person name="Iotti M."/>
            <person name="Le Tacon F."/>
            <person name="Lindquist E.A."/>
            <person name="Lipzen A."/>
            <person name="Malagnac F."/>
            <person name="Mello A."/>
            <person name="Molinier V."/>
            <person name="Miyauchi S."/>
            <person name="Poulain J."/>
            <person name="Riccioni C."/>
            <person name="Rubini A."/>
            <person name="Sitrit Y."/>
            <person name="Splivallo R."/>
            <person name="Traeger S."/>
            <person name="Wang M."/>
            <person name="Zifcakova L."/>
            <person name="Wipf D."/>
            <person name="Zambonelli A."/>
            <person name="Paolocci F."/>
            <person name="Nowrousian M."/>
            <person name="Ottonello S."/>
            <person name="Baldrian P."/>
            <person name="Spatafora J.W."/>
            <person name="Henrissat B."/>
            <person name="Nagy L.G."/>
            <person name="Aury J.M."/>
            <person name="Wincker P."/>
            <person name="Grigoriev I.V."/>
            <person name="Bonfante P."/>
            <person name="Martin F.M."/>
        </authorList>
    </citation>
    <scope>NUCLEOTIDE SEQUENCE [LARGE SCALE GENOMIC DNA]</scope>
    <source>
        <strain evidence="2 3">RN42</strain>
    </source>
</reference>